<dbReference type="SUPFAM" id="SSF47090">
    <property type="entry name" value="PGBD-like"/>
    <property type="match status" value="1"/>
</dbReference>
<protein>
    <submittedName>
        <fullName evidence="2">Peptidoglycan-binding domain-containing protein</fullName>
    </submittedName>
</protein>
<dbReference type="Pfam" id="PF01471">
    <property type="entry name" value="PG_binding_1"/>
    <property type="match status" value="1"/>
</dbReference>
<feature type="domain" description="Peptidoglycan binding-like" evidence="1">
    <location>
        <begin position="156"/>
        <end position="205"/>
    </location>
</feature>
<dbReference type="InterPro" id="IPR036366">
    <property type="entry name" value="PGBDSf"/>
</dbReference>
<proteinExistence type="predicted"/>
<dbReference type="RefSeq" id="WP_271993836.1">
    <property type="nucleotide sequence ID" value="NZ_JAQNDN010000001.1"/>
</dbReference>
<accession>A0ABT5AZE5</accession>
<organism evidence="2 3">
    <name type="scientific">Nannocystis radixulma</name>
    <dbReference type="NCBI Taxonomy" id="2995305"/>
    <lineage>
        <taxon>Bacteria</taxon>
        <taxon>Pseudomonadati</taxon>
        <taxon>Myxococcota</taxon>
        <taxon>Polyangia</taxon>
        <taxon>Nannocystales</taxon>
        <taxon>Nannocystaceae</taxon>
        <taxon>Nannocystis</taxon>
    </lineage>
</organism>
<name>A0ABT5AZE5_9BACT</name>
<dbReference type="Gene3D" id="1.10.101.10">
    <property type="entry name" value="PGBD-like superfamily/PGBD"/>
    <property type="match status" value="1"/>
</dbReference>
<comment type="caution">
    <text evidence="2">The sequence shown here is derived from an EMBL/GenBank/DDBJ whole genome shotgun (WGS) entry which is preliminary data.</text>
</comment>
<reference evidence="2 3" key="1">
    <citation type="submission" date="2022-11" db="EMBL/GenBank/DDBJ databases">
        <title>Minimal conservation of predation-associated metabolite biosynthetic gene clusters underscores biosynthetic potential of Myxococcota including descriptions for ten novel species: Archangium lansinium sp. nov., Myxococcus landrumus sp. nov., Nannocystis bai.</title>
        <authorList>
            <person name="Ahearne A."/>
            <person name="Stevens C."/>
            <person name="Dowd S."/>
        </authorList>
    </citation>
    <scope>NUCLEOTIDE SEQUENCE [LARGE SCALE GENOMIC DNA]</scope>
    <source>
        <strain evidence="2 3">NCELM</strain>
    </source>
</reference>
<evidence type="ECO:0000313" key="2">
    <source>
        <dbReference type="EMBL" id="MDC0666322.1"/>
    </source>
</evidence>
<dbReference type="EMBL" id="JAQNDN010000001">
    <property type="protein sequence ID" value="MDC0666322.1"/>
    <property type="molecule type" value="Genomic_DNA"/>
</dbReference>
<evidence type="ECO:0000313" key="3">
    <source>
        <dbReference type="Proteomes" id="UP001217838"/>
    </source>
</evidence>
<sequence>MAIRYVIRDGDSLARLAEEHGLFADTVWRDDANAELRARRPAMDQLCAGDVVIIPVKRDKSAECATDQVHRFRRCGVPARVRVQVLDAWQQPLADRPYRLEVGGTVRRGKTDALGVLCEYVPAIPREGVLWLGADERIRVHVRFGGLDPVDEPSGVRQRLRNLGIALPGGSNPSTEQMARAVATFQRRVGLEPAGQLDASTRDALEQEHDVVTAEDAEVDLGSPVPVAHAHLPDWQR</sequence>
<evidence type="ECO:0000259" key="1">
    <source>
        <dbReference type="Pfam" id="PF01471"/>
    </source>
</evidence>
<gene>
    <name evidence="2" type="ORF">POL58_01175</name>
</gene>
<keyword evidence="3" id="KW-1185">Reference proteome</keyword>
<dbReference type="Proteomes" id="UP001217838">
    <property type="component" value="Unassembled WGS sequence"/>
</dbReference>
<dbReference type="InterPro" id="IPR002477">
    <property type="entry name" value="Peptidoglycan-bd-like"/>
</dbReference>
<dbReference type="InterPro" id="IPR036365">
    <property type="entry name" value="PGBD-like_sf"/>
</dbReference>